<keyword evidence="9" id="KW-0573">Peptidoglycan synthesis</keyword>
<accession>A0ABW3LJJ9</accession>
<evidence type="ECO:0000256" key="13">
    <source>
        <dbReference type="ARBA" id="ARBA00034000"/>
    </source>
</evidence>
<keyword evidence="6" id="KW-1003">Cell membrane</keyword>
<evidence type="ECO:0000256" key="3">
    <source>
        <dbReference type="ARBA" id="ARBA00004752"/>
    </source>
</evidence>
<dbReference type="Gene3D" id="1.10.10.1230">
    <property type="entry name" value="Penicillin-binding protein, N-terminal non-catalytic domain, head sub-domain"/>
    <property type="match status" value="1"/>
</dbReference>
<comment type="catalytic activity">
    <reaction evidence="13">
        <text>Preferential cleavage: (Ac)2-L-Lys-D-Ala-|-D-Ala. Also transpeptidation of peptidyl-alanyl moieties that are N-acyl substituents of D-alanine.</text>
        <dbReference type="EC" id="3.4.16.4"/>
    </reaction>
</comment>
<dbReference type="Pfam" id="PF03717">
    <property type="entry name" value="PBP_dimer"/>
    <property type="match status" value="1"/>
</dbReference>
<evidence type="ECO:0000259" key="15">
    <source>
        <dbReference type="Pfam" id="PF00905"/>
    </source>
</evidence>
<keyword evidence="11" id="KW-0472">Membrane</keyword>
<evidence type="ECO:0000256" key="8">
    <source>
        <dbReference type="ARBA" id="ARBA00022960"/>
    </source>
</evidence>
<dbReference type="EMBL" id="JBHTKJ010000021">
    <property type="protein sequence ID" value="MFD1038492.1"/>
    <property type="molecule type" value="Genomic_DNA"/>
</dbReference>
<dbReference type="EC" id="3.4.16.4" evidence="5"/>
<dbReference type="InterPro" id="IPR050515">
    <property type="entry name" value="Beta-lactam/transpept"/>
</dbReference>
<keyword evidence="10" id="KW-1133">Transmembrane helix</keyword>
<dbReference type="Proteomes" id="UP001597040">
    <property type="component" value="Unassembled WGS sequence"/>
</dbReference>
<evidence type="ECO:0000256" key="7">
    <source>
        <dbReference type="ARBA" id="ARBA00022692"/>
    </source>
</evidence>
<reference evidence="18" key="1">
    <citation type="journal article" date="2019" name="Int. J. Syst. Evol. Microbiol.">
        <title>The Global Catalogue of Microorganisms (GCM) 10K type strain sequencing project: providing services to taxonomists for standard genome sequencing and annotation.</title>
        <authorList>
            <consortium name="The Broad Institute Genomics Platform"/>
            <consortium name="The Broad Institute Genome Sequencing Center for Infectious Disease"/>
            <person name="Wu L."/>
            <person name="Ma J."/>
        </authorList>
    </citation>
    <scope>NUCLEOTIDE SEQUENCE [LARGE SCALE GENOMIC DNA]</scope>
    <source>
        <strain evidence="18">CCUG 56754</strain>
    </source>
</reference>
<feature type="compositionally biased region" description="Acidic residues" evidence="14">
    <location>
        <begin position="696"/>
        <end position="713"/>
    </location>
</feature>
<keyword evidence="12" id="KW-0961">Cell wall biogenesis/degradation</keyword>
<evidence type="ECO:0000256" key="4">
    <source>
        <dbReference type="ARBA" id="ARBA00007171"/>
    </source>
</evidence>
<dbReference type="SUPFAM" id="SSF56601">
    <property type="entry name" value="beta-lactamase/transpeptidase-like"/>
    <property type="match status" value="1"/>
</dbReference>
<gene>
    <name evidence="17" type="ORF">ACFQ3N_08790</name>
</gene>
<evidence type="ECO:0000256" key="11">
    <source>
        <dbReference type="ARBA" id="ARBA00023136"/>
    </source>
</evidence>
<keyword evidence="18" id="KW-1185">Reference proteome</keyword>
<dbReference type="RefSeq" id="WP_390361517.1">
    <property type="nucleotide sequence ID" value="NZ_JBHTKJ010000021.1"/>
</dbReference>
<organism evidence="17 18">
    <name type="scientific">Virgibacillus byunsanensis</name>
    <dbReference type="NCBI Taxonomy" id="570945"/>
    <lineage>
        <taxon>Bacteria</taxon>
        <taxon>Bacillati</taxon>
        <taxon>Bacillota</taxon>
        <taxon>Bacilli</taxon>
        <taxon>Bacillales</taxon>
        <taxon>Bacillaceae</taxon>
        <taxon>Virgibacillus</taxon>
    </lineage>
</organism>
<comment type="subcellular location">
    <subcellularLocation>
        <location evidence="2">Cell membrane</location>
    </subcellularLocation>
    <subcellularLocation>
        <location evidence="1">Membrane</location>
        <topology evidence="1">Single-pass membrane protein</topology>
    </subcellularLocation>
</comment>
<evidence type="ECO:0000313" key="18">
    <source>
        <dbReference type="Proteomes" id="UP001597040"/>
    </source>
</evidence>
<dbReference type="Gene3D" id="3.40.710.10">
    <property type="entry name" value="DD-peptidase/beta-lactamase superfamily"/>
    <property type="match status" value="1"/>
</dbReference>
<evidence type="ECO:0000256" key="5">
    <source>
        <dbReference type="ARBA" id="ARBA00012448"/>
    </source>
</evidence>
<feature type="domain" description="Penicillin-binding protein dimerisation" evidence="16">
    <location>
        <begin position="57"/>
        <end position="306"/>
    </location>
</feature>
<keyword evidence="8" id="KW-0133">Cell shape</keyword>
<dbReference type="InterPro" id="IPR005311">
    <property type="entry name" value="PBP_dimer"/>
</dbReference>
<dbReference type="Pfam" id="PF00905">
    <property type="entry name" value="Transpeptidase"/>
    <property type="match status" value="1"/>
</dbReference>
<evidence type="ECO:0000313" key="17">
    <source>
        <dbReference type="EMBL" id="MFD1038492.1"/>
    </source>
</evidence>
<evidence type="ECO:0000256" key="6">
    <source>
        <dbReference type="ARBA" id="ARBA00022475"/>
    </source>
</evidence>
<protein>
    <recommendedName>
        <fullName evidence="5">serine-type D-Ala-D-Ala carboxypeptidase</fullName>
        <ecNumber evidence="5">3.4.16.4</ecNumber>
    </recommendedName>
</protein>
<dbReference type="SUPFAM" id="SSF56519">
    <property type="entry name" value="Penicillin binding protein dimerisation domain"/>
    <property type="match status" value="1"/>
</dbReference>
<evidence type="ECO:0000256" key="12">
    <source>
        <dbReference type="ARBA" id="ARBA00023316"/>
    </source>
</evidence>
<evidence type="ECO:0000256" key="1">
    <source>
        <dbReference type="ARBA" id="ARBA00004167"/>
    </source>
</evidence>
<dbReference type="PANTHER" id="PTHR30627:SF2">
    <property type="entry name" value="PEPTIDOGLYCAN D,D-TRANSPEPTIDASE MRDA"/>
    <property type="match status" value="1"/>
</dbReference>
<evidence type="ECO:0000256" key="14">
    <source>
        <dbReference type="SAM" id="MobiDB-lite"/>
    </source>
</evidence>
<dbReference type="InterPro" id="IPR001460">
    <property type="entry name" value="PCN-bd_Tpept"/>
</dbReference>
<feature type="region of interest" description="Disordered" evidence="14">
    <location>
        <begin position="688"/>
        <end position="713"/>
    </location>
</feature>
<keyword evidence="7" id="KW-0812">Transmembrane</keyword>
<dbReference type="Gene3D" id="3.90.1310.10">
    <property type="entry name" value="Penicillin-binding protein 2a (Domain 2)"/>
    <property type="match status" value="1"/>
</dbReference>
<evidence type="ECO:0000256" key="9">
    <source>
        <dbReference type="ARBA" id="ARBA00022984"/>
    </source>
</evidence>
<evidence type="ECO:0000256" key="2">
    <source>
        <dbReference type="ARBA" id="ARBA00004236"/>
    </source>
</evidence>
<proteinExistence type="inferred from homology"/>
<dbReference type="PANTHER" id="PTHR30627">
    <property type="entry name" value="PEPTIDOGLYCAN D,D-TRANSPEPTIDASE"/>
    <property type="match status" value="1"/>
</dbReference>
<name>A0ABW3LJJ9_9BACI</name>
<evidence type="ECO:0000256" key="10">
    <source>
        <dbReference type="ARBA" id="ARBA00022989"/>
    </source>
</evidence>
<dbReference type="InterPro" id="IPR012338">
    <property type="entry name" value="Beta-lactam/transpept-like"/>
</dbReference>
<comment type="caution">
    <text evidence="17">The sequence shown here is derived from an EMBL/GenBank/DDBJ whole genome shotgun (WGS) entry which is preliminary data.</text>
</comment>
<dbReference type="InterPro" id="IPR036138">
    <property type="entry name" value="PBP_dimer_sf"/>
</dbReference>
<feature type="domain" description="Penicillin-binding protein transpeptidase" evidence="15">
    <location>
        <begin position="356"/>
        <end position="682"/>
    </location>
</feature>
<comment type="similarity">
    <text evidence="4">Belongs to the transpeptidase family.</text>
</comment>
<comment type="pathway">
    <text evidence="3">Cell wall biogenesis; peptidoglycan biosynthesis.</text>
</comment>
<sequence>MEKKKKKKSQLPFRLNILFFVVFLLFSVLILQLGVVQILNGEDFQEEIDRTIKDTTKIPVPRGKMYDRYNNVIVDNKPLYSITYTPAKGTQADDRLDVAENLSNYITMLPDNEEERKATLNTITERNKKEYWYLKDEENKELADSRVPPEEAADMSNAEQYNTMLDRITEEEISGLSEKDNEIILIKKELDKAYSLTPQIVKNSNITPQEYAQVAEHLDELPGINATTDWDREYTYESTFSNFIGSITSQEQGIPAENKQYYLTRGYSRNDRVGRSGLEEQYENILRGRKEQIQYTTNKNGNVIDSEVVVEGERGKDLVLSIDMEFQEKVDTIVREELDAAIKKHPYQNRYMKDALAVVLDPQTGEILASTGQHYDGEGFSDAAFKTLYDQHRPGSAIKGATVLSGYESGVITPGQVFNDRTIKIAGTPEKSSYRNLGLVNDYDALRRSSNVYMFYIALKMGGEHRYPFPNGSKAAFDTSAFQEMRNYFRQFGLGSRTGIDFPYEATGYVGESSSNPGLLMDFAIGQYDTFTTMQLAQYISTIANDGYRVRPHFLKEIRTPTPYEDKLGSVYKSVNTEVLNRIVMDDTLIERVQEGFRRAFQATGGTAVNYFGDKDYNPAGKTGTAENEVFEDGRKIDTENLTLVGYAPFDEPEVAFAVVAPNTGKVNNQHPISNRIGERILDTYFEMKENRDENVQEDADSDEDEADDDEDE</sequence>
<evidence type="ECO:0000259" key="16">
    <source>
        <dbReference type="Pfam" id="PF03717"/>
    </source>
</evidence>